<dbReference type="Proteomes" id="UP000013261">
    <property type="component" value="Unassembled WGS sequence"/>
</dbReference>
<dbReference type="AlphaFoldDB" id="N9N3D7"/>
<dbReference type="OrthoDB" id="6684503at2"/>
<dbReference type="EMBL" id="APRL01000001">
    <property type="protein sequence ID" value="ENW97376.1"/>
    <property type="molecule type" value="Genomic_DNA"/>
</dbReference>
<protein>
    <submittedName>
        <fullName evidence="1">Uncharacterized protein</fullName>
    </submittedName>
</protein>
<organism evidence="1 2">
    <name type="scientific">Acinetobacter dispersus</name>
    <dbReference type="NCBI Taxonomy" id="70348"/>
    <lineage>
        <taxon>Bacteria</taxon>
        <taxon>Pseudomonadati</taxon>
        <taxon>Pseudomonadota</taxon>
        <taxon>Gammaproteobacteria</taxon>
        <taxon>Moraxellales</taxon>
        <taxon>Moraxellaceae</taxon>
        <taxon>Acinetobacter</taxon>
    </lineage>
</organism>
<dbReference type="eggNOG" id="ENOG5031QKM">
    <property type="taxonomic scope" value="Bacteria"/>
</dbReference>
<reference evidence="1 2" key="1">
    <citation type="submission" date="2013-02" db="EMBL/GenBank/DDBJ databases">
        <title>The Genome Sequence of Acinetobacter sp. ANC 4105.</title>
        <authorList>
            <consortium name="The Broad Institute Genome Sequencing Platform"/>
            <consortium name="The Broad Institute Genome Sequencing Center for Infectious Disease"/>
            <person name="Cerqueira G."/>
            <person name="Feldgarden M."/>
            <person name="Courvalin P."/>
            <person name="Perichon B."/>
            <person name="Grillot-Courvalin C."/>
            <person name="Clermont D."/>
            <person name="Rocha E."/>
            <person name="Yoon E.-J."/>
            <person name="Nemec A."/>
            <person name="Walker B."/>
            <person name="Young S.K."/>
            <person name="Zeng Q."/>
            <person name="Gargeya S."/>
            <person name="Fitzgerald M."/>
            <person name="Haas B."/>
            <person name="Abouelleil A."/>
            <person name="Alvarado L."/>
            <person name="Arachchi H.M."/>
            <person name="Berlin A.M."/>
            <person name="Chapman S.B."/>
            <person name="Dewar J."/>
            <person name="Goldberg J."/>
            <person name="Griggs A."/>
            <person name="Gujja S."/>
            <person name="Hansen M."/>
            <person name="Howarth C."/>
            <person name="Imamovic A."/>
            <person name="Larimer J."/>
            <person name="McCowan C."/>
            <person name="Murphy C."/>
            <person name="Neiman D."/>
            <person name="Pearson M."/>
            <person name="Priest M."/>
            <person name="Roberts A."/>
            <person name="Saif S."/>
            <person name="Shea T."/>
            <person name="Sisk P."/>
            <person name="Sykes S."/>
            <person name="Wortman J."/>
            <person name="Nusbaum C."/>
            <person name="Birren B."/>
        </authorList>
    </citation>
    <scope>NUCLEOTIDE SEQUENCE [LARGE SCALE GENOMIC DNA]</scope>
    <source>
        <strain evidence="1 2">ANC 4105</strain>
    </source>
</reference>
<evidence type="ECO:0000313" key="2">
    <source>
        <dbReference type="Proteomes" id="UP000013261"/>
    </source>
</evidence>
<dbReference type="RefSeq" id="WP_005183674.1">
    <property type="nucleotide sequence ID" value="NZ_KB850048.1"/>
</dbReference>
<sequence length="429" mass="47872">MNKILNAQDAFVALQNGKSLLCRYLESDFLPLDQFPGTVFGNPEYQFCIEIGKIELAGMTFTKPYSIDELEDGQVIYLVGNTGNILKGKFISTFEDLVGAVKNGFIQRNEINALLQMKAIQKALGVEQEIKVKEVDFGSIYNSDLLEQSSQVKQTRKRANKKEIEAHKDVILDALASCLSAEEIATTCHGLEKIGFNDAQLNAIELAKNAKLESLAAEKAAAESEAEKLFNQTTADATGPELSVLCEAFIDDIEKTLNIEDLNAIRRRINANGALTESELTELSKQLDLKTASFDIPEAPTQKKYIEEEENKYQEKLADLLKRVDESNTPAEVNAVTKYTNAWSAEQRQPLLKRMHKRLEELQQEKVAKQPSLMVQIQNAPDLTALDALEIDVAALDPVAQPEMMRIVRHRRTELEQAANDSSIEEDLP</sequence>
<accession>N9N3D7</accession>
<evidence type="ECO:0000313" key="1">
    <source>
        <dbReference type="EMBL" id="ENW97376.1"/>
    </source>
</evidence>
<keyword evidence="2" id="KW-1185">Reference proteome</keyword>
<comment type="caution">
    <text evidence="1">The sequence shown here is derived from an EMBL/GenBank/DDBJ whole genome shotgun (WGS) entry which is preliminary data.</text>
</comment>
<dbReference type="HOGENOM" id="CLU_045934_0_0_6"/>
<proteinExistence type="predicted"/>
<name>N9N3D7_9GAMM</name>
<dbReference type="PATRIC" id="fig|1217703.3.peg.199"/>
<gene>
    <name evidence="1" type="ORF">F904_00214</name>
</gene>